<dbReference type="GO" id="GO:0016773">
    <property type="term" value="F:phosphotransferase activity, alcohol group as acceptor"/>
    <property type="evidence" value="ECO:0007669"/>
    <property type="project" value="InterPro"/>
</dbReference>
<dbReference type="EMBL" id="QJTJ01000002">
    <property type="protein sequence ID" value="PYF08482.1"/>
    <property type="molecule type" value="Genomic_DNA"/>
</dbReference>
<name>A0A318TUK3_9BACL</name>
<dbReference type="RefSeq" id="WP_107931667.1">
    <property type="nucleotide sequence ID" value="NZ_PYWJ01000001.1"/>
</dbReference>
<evidence type="ECO:0000313" key="2">
    <source>
        <dbReference type="Proteomes" id="UP000247416"/>
    </source>
</evidence>
<dbReference type="InterPro" id="IPR006748">
    <property type="entry name" value="NH2Glyco/OHUrea_AB-resist_kin"/>
</dbReference>
<reference evidence="1 2" key="1">
    <citation type="submission" date="2018-06" db="EMBL/GenBank/DDBJ databases">
        <title>Genomic Encyclopedia of Archaeal and Bacterial Type Strains, Phase II (KMG-II): from individual species to whole genera.</title>
        <authorList>
            <person name="Goeker M."/>
        </authorList>
    </citation>
    <scope>NUCLEOTIDE SEQUENCE [LARGE SCALE GENOMIC DNA]</scope>
    <source>
        <strain evidence="1 2">KACC 16626</strain>
    </source>
</reference>
<evidence type="ECO:0000313" key="1">
    <source>
        <dbReference type="EMBL" id="PYF08482.1"/>
    </source>
</evidence>
<protein>
    <submittedName>
        <fullName evidence="1">Streptomycin 6-kinase</fullName>
    </submittedName>
</protein>
<accession>A0A318TUK3</accession>
<sequence>MNKRFREKIKAAFGTKGELWLEQLPKSLDAICHDWRLTIEGEPANLSYNYVAYVKDTMSRSLVLKIGVPGYDFSNEIKATKEFQGEGFVTLYNHDEKRGCLLLERLTPGKMLKELEKDEQIDIYLMVWNRLNRLPSEDLPFIHNWFKALVNPVPSDFVTEEHIETALRYKKEIEESSKGNVNLHGDLHHENILFDEKQGWVAIDPKGVQGDIYYDYISFLFNELNHDLILLETRLKQIASKQALDELRLRKAAIALLTVQVLWAVEDGAEEAQEMNAVLAYLRGSV</sequence>
<dbReference type="InterPro" id="IPR011009">
    <property type="entry name" value="Kinase-like_dom_sf"/>
</dbReference>
<dbReference type="OrthoDB" id="179394at2"/>
<keyword evidence="2" id="KW-1185">Reference proteome</keyword>
<keyword evidence="1" id="KW-0418">Kinase</keyword>
<dbReference type="GO" id="GO:0019748">
    <property type="term" value="P:secondary metabolic process"/>
    <property type="evidence" value="ECO:0007669"/>
    <property type="project" value="InterPro"/>
</dbReference>
<proteinExistence type="predicted"/>
<dbReference type="SUPFAM" id="SSF56112">
    <property type="entry name" value="Protein kinase-like (PK-like)"/>
    <property type="match status" value="1"/>
</dbReference>
<organism evidence="1 2">
    <name type="scientific">Ureibacillus chungkukjangi</name>
    <dbReference type="NCBI Taxonomy" id="1202712"/>
    <lineage>
        <taxon>Bacteria</taxon>
        <taxon>Bacillati</taxon>
        <taxon>Bacillota</taxon>
        <taxon>Bacilli</taxon>
        <taxon>Bacillales</taxon>
        <taxon>Caryophanaceae</taxon>
        <taxon>Ureibacillus</taxon>
    </lineage>
</organism>
<keyword evidence="1" id="KW-0808">Transferase</keyword>
<dbReference type="Gene3D" id="3.90.1200.10">
    <property type="match status" value="1"/>
</dbReference>
<comment type="caution">
    <text evidence="1">The sequence shown here is derived from an EMBL/GenBank/DDBJ whole genome shotgun (WGS) entry which is preliminary data.</text>
</comment>
<dbReference type="Proteomes" id="UP000247416">
    <property type="component" value="Unassembled WGS sequence"/>
</dbReference>
<dbReference type="AlphaFoldDB" id="A0A318TUK3"/>
<dbReference type="Pfam" id="PF04655">
    <property type="entry name" value="APH_6_hur"/>
    <property type="match status" value="1"/>
</dbReference>
<dbReference type="GO" id="GO:0016301">
    <property type="term" value="F:kinase activity"/>
    <property type="evidence" value="ECO:0007669"/>
    <property type="project" value="UniProtKB-KW"/>
</dbReference>
<gene>
    <name evidence="1" type="ORF">BJ095_102248</name>
</gene>